<evidence type="ECO:0000256" key="1">
    <source>
        <dbReference type="SAM" id="Phobius"/>
    </source>
</evidence>
<geneLocation type="mitochondrion" evidence="2"/>
<protein>
    <submittedName>
        <fullName evidence="2">NADH dehydrogenase subunit 6</fullName>
    </submittedName>
</protein>
<dbReference type="CTD" id="4541"/>
<feature type="transmembrane region" description="Helical" evidence="1">
    <location>
        <begin position="7"/>
        <end position="37"/>
    </location>
</feature>
<feature type="transmembrane region" description="Helical" evidence="1">
    <location>
        <begin position="43"/>
        <end position="64"/>
    </location>
</feature>
<proteinExistence type="predicted"/>
<feature type="transmembrane region" description="Helical" evidence="1">
    <location>
        <begin position="71"/>
        <end position="88"/>
    </location>
</feature>
<dbReference type="AlphaFoldDB" id="A0A0B5CPR9"/>
<dbReference type="EMBL" id="KP100667">
    <property type="protein sequence ID" value="AJE26553.1"/>
    <property type="molecule type" value="Genomic_DNA"/>
</dbReference>
<organism evidence="2">
    <name type="scientific">Neoscona theisi</name>
    <dbReference type="NCBI Taxonomy" id="1112448"/>
    <lineage>
        <taxon>Eukaryota</taxon>
        <taxon>Metazoa</taxon>
        <taxon>Ecdysozoa</taxon>
        <taxon>Arthropoda</taxon>
        <taxon>Chelicerata</taxon>
        <taxon>Arachnida</taxon>
        <taxon>Araneae</taxon>
        <taxon>Araneomorphae</taxon>
        <taxon>Entelegynae</taxon>
        <taxon>Araneoidea</taxon>
        <taxon>Araneidae</taxon>
        <taxon>Neoscona</taxon>
    </lineage>
</organism>
<accession>A0A0B5CPR9</accession>
<keyword evidence="1" id="KW-0472">Membrane</keyword>
<keyword evidence="1" id="KW-1133">Transmembrane helix</keyword>
<dbReference type="GeneID" id="22974690"/>
<name>A0A0B5CPR9_9ARAC</name>
<keyword evidence="1" id="KW-0812">Transmembrane</keyword>
<gene>
    <name evidence="2" type="primary">ND6</name>
</gene>
<keyword evidence="2" id="KW-0496">Mitochondrion</keyword>
<dbReference type="RefSeq" id="YP_009117197.1">
    <property type="nucleotide sequence ID" value="NC_026290.1"/>
</dbReference>
<evidence type="ECO:0000313" key="2">
    <source>
        <dbReference type="EMBL" id="AJE26553.1"/>
    </source>
</evidence>
<reference evidence="2" key="1">
    <citation type="submission" date="2014-11" db="EMBL/GenBank/DDBJ databases">
        <title>The complete mitochondrial genome of orb-weaving spider Neoscona theisi (Walckenaer)(Araneae:Araneidae).</title>
        <authorList>
            <person name="Wang Z.-L."/>
            <person name="Li C."/>
        </authorList>
    </citation>
    <scope>NUCLEOTIDE SEQUENCE</scope>
</reference>
<sequence length="144" mass="16577">MKTMVMLGMLFVLSIQPMMVISSLIIIVLMYSMYLYWSLSSFWFSYMVILVLMSGVLVVFTYMMSVLPNESFEVSSLMVLVLGVVFLYKSDSYADFIQNMSLGSMKIWAGVTMLMSLFLVVYLLFIMVMVVWVSMMELGAIRIY</sequence>
<feature type="transmembrane region" description="Helical" evidence="1">
    <location>
        <begin position="108"/>
        <end position="133"/>
    </location>
</feature>